<feature type="transmembrane region" description="Helical" evidence="7">
    <location>
        <begin position="87"/>
        <end position="106"/>
    </location>
</feature>
<feature type="transmembrane region" description="Helical" evidence="7">
    <location>
        <begin position="195"/>
        <end position="213"/>
    </location>
</feature>
<evidence type="ECO:0000256" key="5">
    <source>
        <dbReference type="ARBA" id="ARBA00023136"/>
    </source>
</evidence>
<keyword evidence="3 6" id="KW-0812">Transmembrane</keyword>
<protein>
    <submittedName>
        <fullName evidence="8">Uncharacterized protein</fullName>
    </submittedName>
</protein>
<evidence type="ECO:0000256" key="7">
    <source>
        <dbReference type="SAM" id="Phobius"/>
    </source>
</evidence>
<dbReference type="PROSITE" id="PS01023">
    <property type="entry name" value="PTR2_2"/>
    <property type="match status" value="1"/>
</dbReference>
<feature type="transmembrane region" description="Helical" evidence="7">
    <location>
        <begin position="481"/>
        <end position="505"/>
    </location>
</feature>
<dbReference type="AlphaFoldDB" id="A0A7S0ZP44"/>
<evidence type="ECO:0000313" key="8">
    <source>
        <dbReference type="EMBL" id="CAD8827850.1"/>
    </source>
</evidence>
<feature type="transmembrane region" description="Helical" evidence="7">
    <location>
        <begin position="362"/>
        <end position="380"/>
    </location>
</feature>
<sequence length="612" mass="67679">MAFEYKELGNDPNLFWRVCIFILGIELAERLCYYTFAGSQEYFLEDLNYSVLQSSGVNAAFATLCYVWPLVGGYLADSRWGRFRTILIFAVFYVLGALISSIAAQPGEGRSGVLYMIGTMGFLAVGTGGIKPNIANFGADQYDVSTPEGRLAQEKFYNHFYVAINIGALFAYGFMTTLCSSGLPGVVPQEDGYVVGYGLGSGAMVLALICFICRRRHYTMKPPGGDALLGVMMHVGSAARAGSWEGIAVFLGWPLMLLGVLLTVVQSFYNRHWLLYVAVSTLGVGFTGICVGCSGDRRWLDRASKNKHLRRQHTADFLRVMPVLFTASIGFNALYNVMSFWYQQQACQMDNRLWGGYQLNGSFYNVMDCVAIIAITPPVLKHINPFFDRMLGGLTRHGKLLIGISLAAISVLLAAWMEVQRRAAPVLPTISLCAPAGVHMSDYSGFWIMIPYGLMGAAEVYVNPTLYHLSYAQTPQRLRSVAQAICLLMTSVSTGMFTLLTAMLPTANDLNKTHFEYGYYVSAVMAIPFLIAYCCVQKNFVDKDFDLPDDQDDEMEPFKEVAYTRINFFKDFPSPRSPWNSPSNSPVPTPIAIAEGFFARTGDDAFTMSEAT</sequence>
<reference evidence="8" key="1">
    <citation type="submission" date="2021-01" db="EMBL/GenBank/DDBJ databases">
        <authorList>
            <person name="Corre E."/>
            <person name="Pelletier E."/>
            <person name="Niang G."/>
            <person name="Scheremetjew M."/>
            <person name="Finn R."/>
            <person name="Kale V."/>
            <person name="Holt S."/>
            <person name="Cochrane G."/>
            <person name="Meng A."/>
            <person name="Brown T."/>
            <person name="Cohen L."/>
        </authorList>
    </citation>
    <scope>NUCLEOTIDE SEQUENCE</scope>
</reference>
<evidence type="ECO:0000256" key="2">
    <source>
        <dbReference type="ARBA" id="ARBA00005982"/>
    </source>
</evidence>
<organism evidence="8">
    <name type="scientific">Noctiluca scintillans</name>
    <name type="common">Sea sparkle</name>
    <name type="synonym">Red tide dinoflagellate</name>
    <dbReference type="NCBI Taxonomy" id="2966"/>
    <lineage>
        <taxon>Eukaryota</taxon>
        <taxon>Sar</taxon>
        <taxon>Alveolata</taxon>
        <taxon>Dinophyceae</taxon>
        <taxon>Noctilucales</taxon>
        <taxon>Noctilucaceae</taxon>
        <taxon>Noctiluca</taxon>
    </lineage>
</organism>
<gene>
    <name evidence="8" type="ORF">NSCI0253_LOCUS2196</name>
</gene>
<dbReference type="Gene3D" id="1.20.1250.20">
    <property type="entry name" value="MFS general substrate transporter like domains"/>
    <property type="match status" value="1"/>
</dbReference>
<dbReference type="InterPro" id="IPR018456">
    <property type="entry name" value="PTR2_symporter_CS"/>
</dbReference>
<feature type="transmembrane region" description="Helical" evidence="7">
    <location>
        <begin position="14"/>
        <end position="36"/>
    </location>
</feature>
<feature type="transmembrane region" description="Helical" evidence="7">
    <location>
        <begin position="275"/>
        <end position="296"/>
    </location>
</feature>
<dbReference type="PANTHER" id="PTHR11654">
    <property type="entry name" value="OLIGOPEPTIDE TRANSPORTER-RELATED"/>
    <property type="match status" value="1"/>
</dbReference>
<feature type="transmembrane region" description="Helical" evidence="7">
    <location>
        <begin position="160"/>
        <end position="183"/>
    </location>
</feature>
<dbReference type="GO" id="GO:0016020">
    <property type="term" value="C:membrane"/>
    <property type="evidence" value="ECO:0007669"/>
    <property type="project" value="UniProtKB-SubCell"/>
</dbReference>
<dbReference type="GO" id="GO:0022857">
    <property type="term" value="F:transmembrane transporter activity"/>
    <property type="evidence" value="ECO:0007669"/>
    <property type="project" value="InterPro"/>
</dbReference>
<evidence type="ECO:0000256" key="1">
    <source>
        <dbReference type="ARBA" id="ARBA00004141"/>
    </source>
</evidence>
<dbReference type="SUPFAM" id="SSF103473">
    <property type="entry name" value="MFS general substrate transporter"/>
    <property type="match status" value="1"/>
</dbReference>
<feature type="transmembrane region" description="Helical" evidence="7">
    <location>
        <begin position="112"/>
        <end position="130"/>
    </location>
</feature>
<keyword evidence="4 7" id="KW-1133">Transmembrane helix</keyword>
<dbReference type="Pfam" id="PF00854">
    <property type="entry name" value="PTR2"/>
    <property type="match status" value="1"/>
</dbReference>
<evidence type="ECO:0000256" key="6">
    <source>
        <dbReference type="RuleBase" id="RU003755"/>
    </source>
</evidence>
<name>A0A7S0ZP44_NOCSC</name>
<feature type="transmembrane region" description="Helical" evidence="7">
    <location>
        <begin position="517"/>
        <end position="536"/>
    </location>
</feature>
<keyword evidence="5 7" id="KW-0472">Membrane</keyword>
<dbReference type="InterPro" id="IPR036259">
    <property type="entry name" value="MFS_trans_sf"/>
</dbReference>
<proteinExistence type="inferred from homology"/>
<feature type="transmembrane region" description="Helical" evidence="7">
    <location>
        <begin position="247"/>
        <end position="269"/>
    </location>
</feature>
<dbReference type="GO" id="GO:0006857">
    <property type="term" value="P:oligopeptide transport"/>
    <property type="evidence" value="ECO:0007669"/>
    <property type="project" value="InterPro"/>
</dbReference>
<comment type="subcellular location">
    <subcellularLocation>
        <location evidence="1 6">Membrane</location>
        <topology evidence="1 6">Multi-pass membrane protein</topology>
    </subcellularLocation>
</comment>
<feature type="transmembrane region" description="Helical" evidence="7">
    <location>
        <begin position="446"/>
        <end position="469"/>
    </location>
</feature>
<dbReference type="InterPro" id="IPR000109">
    <property type="entry name" value="POT_fam"/>
</dbReference>
<dbReference type="EMBL" id="HBFQ01003183">
    <property type="protein sequence ID" value="CAD8827850.1"/>
    <property type="molecule type" value="Transcribed_RNA"/>
</dbReference>
<accession>A0A7S0ZP44</accession>
<comment type="similarity">
    <text evidence="2 6">Belongs to the major facilitator superfamily. Proton-dependent oligopeptide transporter (POT/PTR) (TC 2.A.17) family.</text>
</comment>
<keyword evidence="6" id="KW-0813">Transport</keyword>
<feature type="transmembrane region" description="Helical" evidence="7">
    <location>
        <begin position="56"/>
        <end position="75"/>
    </location>
</feature>
<evidence type="ECO:0000256" key="4">
    <source>
        <dbReference type="ARBA" id="ARBA00022989"/>
    </source>
</evidence>
<feature type="transmembrane region" description="Helical" evidence="7">
    <location>
        <begin position="400"/>
        <end position="417"/>
    </location>
</feature>
<feature type="transmembrane region" description="Helical" evidence="7">
    <location>
        <begin position="317"/>
        <end position="342"/>
    </location>
</feature>
<evidence type="ECO:0000256" key="3">
    <source>
        <dbReference type="ARBA" id="ARBA00022692"/>
    </source>
</evidence>